<evidence type="ECO:0000313" key="1">
    <source>
        <dbReference type="EMBL" id="NVN40323.1"/>
    </source>
</evidence>
<sequence length="74" mass="8312">MMDISFLLSCLPDSDLRYVAFVIVACKLVTVCVPAPADTSRWLPLYRLVNAVALNIGWARNRFDPSSAEPEKKR</sequence>
<dbReference type="AlphaFoldDB" id="A0A850PBL8"/>
<accession>A0A850PBL8</accession>
<dbReference type="Proteomes" id="UP000585665">
    <property type="component" value="Unassembled WGS sequence"/>
</dbReference>
<evidence type="ECO:0000313" key="2">
    <source>
        <dbReference type="Proteomes" id="UP000585665"/>
    </source>
</evidence>
<reference evidence="1 2" key="1">
    <citation type="submission" date="2020-06" db="EMBL/GenBank/DDBJ databases">
        <title>Description of novel acetic acid bacteria.</title>
        <authorList>
            <person name="Sombolestani A."/>
        </authorList>
    </citation>
    <scope>NUCLEOTIDE SEQUENCE [LARGE SCALE GENOMIC DNA]</scope>
    <source>
        <strain evidence="1 2">LMG 27010</strain>
    </source>
</reference>
<keyword evidence="2" id="KW-1185">Reference proteome</keyword>
<dbReference type="EMBL" id="JABXXR010000037">
    <property type="protein sequence ID" value="NVN40323.1"/>
    <property type="molecule type" value="Genomic_DNA"/>
</dbReference>
<protein>
    <submittedName>
        <fullName evidence="1">Uncharacterized protein</fullName>
    </submittedName>
</protein>
<comment type="caution">
    <text evidence="1">The sequence shown here is derived from an EMBL/GenBank/DDBJ whole genome shotgun (WGS) entry which is preliminary data.</text>
</comment>
<organism evidence="1 2">
    <name type="scientific">Ameyamaea chiangmaiensis</name>
    <dbReference type="NCBI Taxonomy" id="442969"/>
    <lineage>
        <taxon>Bacteria</taxon>
        <taxon>Pseudomonadati</taxon>
        <taxon>Pseudomonadota</taxon>
        <taxon>Alphaproteobacteria</taxon>
        <taxon>Acetobacterales</taxon>
        <taxon>Acetobacteraceae</taxon>
        <taxon>Ameyamaea</taxon>
    </lineage>
</organism>
<name>A0A850PBL8_9PROT</name>
<proteinExistence type="predicted"/>
<gene>
    <name evidence="1" type="ORF">HUK82_07070</name>
</gene>